<feature type="transmembrane region" description="Helical" evidence="5">
    <location>
        <begin position="117"/>
        <end position="135"/>
    </location>
</feature>
<evidence type="ECO:0000256" key="2">
    <source>
        <dbReference type="ARBA" id="ARBA00022692"/>
    </source>
</evidence>
<dbReference type="PROSITE" id="PS51257">
    <property type="entry name" value="PROKAR_LIPOPROTEIN"/>
    <property type="match status" value="1"/>
</dbReference>
<feature type="transmembrane region" description="Helical" evidence="5">
    <location>
        <begin position="141"/>
        <end position="162"/>
    </location>
</feature>
<accession>A0A2V4LJ02</accession>
<feature type="transmembrane region" description="Helical" evidence="5">
    <location>
        <begin position="89"/>
        <end position="105"/>
    </location>
</feature>
<dbReference type="Pfam" id="PF13515">
    <property type="entry name" value="FUSC_2"/>
    <property type="match status" value="1"/>
</dbReference>
<evidence type="ECO:0000313" key="7">
    <source>
        <dbReference type="EMBL" id="PYC21047.1"/>
    </source>
</evidence>
<protein>
    <recommendedName>
        <fullName evidence="6">Integral membrane bound transporter domain-containing protein</fullName>
    </recommendedName>
</protein>
<gene>
    <name evidence="7" type="ORF">DMO17_16995</name>
</gene>
<proteinExistence type="predicted"/>
<feature type="transmembrane region" description="Helical" evidence="5">
    <location>
        <begin position="265"/>
        <end position="282"/>
    </location>
</feature>
<feature type="domain" description="Integral membrane bound transporter" evidence="6">
    <location>
        <begin position="207"/>
        <end position="329"/>
    </location>
</feature>
<evidence type="ECO:0000256" key="1">
    <source>
        <dbReference type="ARBA" id="ARBA00004141"/>
    </source>
</evidence>
<name>A0A2V4LJ02_AQUAC</name>
<keyword evidence="2 5" id="KW-0812">Transmembrane</keyword>
<feature type="transmembrane region" description="Helical" evidence="5">
    <location>
        <begin position="65"/>
        <end position="83"/>
    </location>
</feature>
<dbReference type="OrthoDB" id="7029794at2"/>
<organism evidence="7 8">
    <name type="scientific">Aquipseudomonas alcaligenes</name>
    <name type="common">Pseudomonas alcaligenes</name>
    <dbReference type="NCBI Taxonomy" id="43263"/>
    <lineage>
        <taxon>Bacteria</taxon>
        <taxon>Pseudomonadati</taxon>
        <taxon>Pseudomonadota</taxon>
        <taxon>Gammaproteobacteria</taxon>
        <taxon>Pseudomonadales</taxon>
        <taxon>Pseudomonadaceae</taxon>
        <taxon>Aquipseudomonas</taxon>
    </lineage>
</organism>
<comment type="subcellular location">
    <subcellularLocation>
        <location evidence="1">Membrane</location>
        <topology evidence="1">Multi-pass membrane protein</topology>
    </subcellularLocation>
</comment>
<dbReference type="Proteomes" id="UP000248146">
    <property type="component" value="Unassembled WGS sequence"/>
</dbReference>
<dbReference type="RefSeq" id="WP_110683662.1">
    <property type="nucleotide sequence ID" value="NZ_QJRX01000009.1"/>
</dbReference>
<evidence type="ECO:0000256" key="4">
    <source>
        <dbReference type="ARBA" id="ARBA00023136"/>
    </source>
</evidence>
<evidence type="ECO:0000259" key="6">
    <source>
        <dbReference type="Pfam" id="PF13515"/>
    </source>
</evidence>
<evidence type="ECO:0000256" key="5">
    <source>
        <dbReference type="SAM" id="Phobius"/>
    </source>
</evidence>
<reference evidence="7 8" key="1">
    <citation type="submission" date="2018-06" db="EMBL/GenBank/DDBJ databases">
        <title>Pseudomonas diversity within urban Lake Michigan freshwaters.</title>
        <authorList>
            <person name="Batrich M."/>
            <person name="Hatzopoulos T."/>
            <person name="Putonti C."/>
        </authorList>
    </citation>
    <scope>NUCLEOTIDE SEQUENCE [LARGE SCALE GENOMIC DNA]</scope>
    <source>
        <strain evidence="7 8">MB-090714</strain>
    </source>
</reference>
<feature type="transmembrane region" description="Helical" evidence="5">
    <location>
        <begin position="317"/>
        <end position="336"/>
    </location>
</feature>
<dbReference type="EMBL" id="QJRX01000009">
    <property type="protein sequence ID" value="PYC21047.1"/>
    <property type="molecule type" value="Genomic_DNA"/>
</dbReference>
<dbReference type="AlphaFoldDB" id="A0A2V4LJ02"/>
<evidence type="ECO:0000313" key="8">
    <source>
        <dbReference type="Proteomes" id="UP000248146"/>
    </source>
</evidence>
<comment type="caution">
    <text evidence="7">The sequence shown here is derived from an EMBL/GenBank/DDBJ whole genome shotgun (WGS) entry which is preliminary data.</text>
</comment>
<sequence length="352" mass="37924">MKDSFRQLFGWHAGPLDWGPAFIAGLGCALPLLLGLLSGHPGFLWASVGAFLAAQSNPLHRFGMLRLLLLTLFGACSAGLGFWAASDAVLSLVLFAAYGFLLAWLQRFGTEAGKLGLGLIVCLCLGQGQFGISGLHNPDAVAALFILGGLWVALLAFGLRGLHGLRMWPYMPRLLAVLRVLRRYAKRLPEQRWRLHALACTLGCAAAGLIVQLANLQRGYWLTLALIATLQLENRGSLARALQASMVSLGVALALIYLGHSLQSPPAMVATILPLIVLSRALQAQHYGLFVVQVGISFVLLAESLAPDWHQAQGRLLNSLIGVFLALLVALLSHALQQRLERRTEVLPATKN</sequence>
<keyword evidence="4 5" id="KW-0472">Membrane</keyword>
<feature type="transmembrane region" description="Helical" evidence="5">
    <location>
        <begin position="20"/>
        <end position="53"/>
    </location>
</feature>
<feature type="transmembrane region" description="Helical" evidence="5">
    <location>
        <begin position="193"/>
        <end position="213"/>
    </location>
</feature>
<keyword evidence="3 5" id="KW-1133">Transmembrane helix</keyword>
<feature type="transmembrane region" description="Helical" evidence="5">
    <location>
        <begin position="287"/>
        <end position="305"/>
    </location>
</feature>
<dbReference type="InterPro" id="IPR049453">
    <property type="entry name" value="Memb_transporter_dom"/>
</dbReference>
<evidence type="ECO:0000256" key="3">
    <source>
        <dbReference type="ARBA" id="ARBA00022989"/>
    </source>
</evidence>
<dbReference type="GO" id="GO:0016020">
    <property type="term" value="C:membrane"/>
    <property type="evidence" value="ECO:0007669"/>
    <property type="project" value="UniProtKB-SubCell"/>
</dbReference>